<dbReference type="GO" id="GO:0005524">
    <property type="term" value="F:ATP binding"/>
    <property type="evidence" value="ECO:0007669"/>
    <property type="project" value="UniProtKB-KW"/>
</dbReference>
<protein>
    <recommendedName>
        <fullName evidence="6">Protein kinase domain-containing protein</fullName>
    </recommendedName>
</protein>
<evidence type="ECO:0000313" key="7">
    <source>
        <dbReference type="EMBL" id="KAF0905215.1"/>
    </source>
</evidence>
<dbReference type="OrthoDB" id="187462at2759"/>
<keyword evidence="1" id="KW-0723">Serine/threonine-protein kinase</keyword>
<dbReference type="EMBL" id="SPHZ02000007">
    <property type="protein sequence ID" value="KAF0905215.1"/>
    <property type="molecule type" value="Genomic_DNA"/>
</dbReference>
<evidence type="ECO:0000256" key="3">
    <source>
        <dbReference type="ARBA" id="ARBA00022741"/>
    </source>
</evidence>
<proteinExistence type="predicted"/>
<dbReference type="GO" id="GO:0005886">
    <property type="term" value="C:plasma membrane"/>
    <property type="evidence" value="ECO:0007669"/>
    <property type="project" value="TreeGrafter"/>
</dbReference>
<keyword evidence="8" id="KW-1185">Reference proteome</keyword>
<name>A0A6G1CX83_9ORYZ</name>
<dbReference type="InterPro" id="IPR001245">
    <property type="entry name" value="Ser-Thr/Tyr_kinase_cat_dom"/>
</dbReference>
<evidence type="ECO:0000256" key="5">
    <source>
        <dbReference type="ARBA" id="ARBA00022840"/>
    </source>
</evidence>
<dbReference type="PANTHER" id="PTHR27002">
    <property type="entry name" value="RECEPTOR-LIKE SERINE/THREONINE-PROTEIN KINASE SD1-8"/>
    <property type="match status" value="1"/>
</dbReference>
<dbReference type="GO" id="GO:0004674">
    <property type="term" value="F:protein serine/threonine kinase activity"/>
    <property type="evidence" value="ECO:0007669"/>
    <property type="project" value="UniProtKB-KW"/>
</dbReference>
<dbReference type="PANTHER" id="PTHR27002:SF428">
    <property type="entry name" value="OS07G0541900 PROTEIN"/>
    <property type="match status" value="1"/>
</dbReference>
<evidence type="ECO:0000313" key="8">
    <source>
        <dbReference type="Proteomes" id="UP000479710"/>
    </source>
</evidence>
<evidence type="ECO:0000256" key="1">
    <source>
        <dbReference type="ARBA" id="ARBA00022527"/>
    </source>
</evidence>
<evidence type="ECO:0000256" key="2">
    <source>
        <dbReference type="ARBA" id="ARBA00022679"/>
    </source>
</evidence>
<dbReference type="InterPro" id="IPR011009">
    <property type="entry name" value="Kinase-like_dom_sf"/>
</dbReference>
<evidence type="ECO:0000256" key="4">
    <source>
        <dbReference type="ARBA" id="ARBA00022777"/>
    </source>
</evidence>
<dbReference type="Gene3D" id="1.10.510.10">
    <property type="entry name" value="Transferase(Phosphotransferase) domain 1"/>
    <property type="match status" value="1"/>
</dbReference>
<dbReference type="PROSITE" id="PS50011">
    <property type="entry name" value="PROTEIN_KINASE_DOM"/>
    <property type="match status" value="1"/>
</dbReference>
<gene>
    <name evidence="7" type="ORF">E2562_001004</name>
</gene>
<sequence length="51" mass="5914">GYMSPEYVMCGQHSTKLDVFRFGILVIEIMTGRRRNNGPYFSEQNEDILSI</sequence>
<dbReference type="Proteomes" id="UP000479710">
    <property type="component" value="Unassembled WGS sequence"/>
</dbReference>
<keyword evidence="2" id="KW-0808">Transferase</keyword>
<feature type="non-terminal residue" evidence="7">
    <location>
        <position position="51"/>
    </location>
</feature>
<feature type="domain" description="Protein kinase" evidence="6">
    <location>
        <begin position="1"/>
        <end position="51"/>
    </location>
</feature>
<dbReference type="SUPFAM" id="SSF56112">
    <property type="entry name" value="Protein kinase-like (PK-like)"/>
    <property type="match status" value="1"/>
</dbReference>
<dbReference type="InterPro" id="IPR000719">
    <property type="entry name" value="Prot_kinase_dom"/>
</dbReference>
<evidence type="ECO:0000259" key="6">
    <source>
        <dbReference type="PROSITE" id="PS50011"/>
    </source>
</evidence>
<dbReference type="AlphaFoldDB" id="A0A6G1CX83"/>
<comment type="caution">
    <text evidence="7">The sequence shown here is derived from an EMBL/GenBank/DDBJ whole genome shotgun (WGS) entry which is preliminary data.</text>
</comment>
<accession>A0A6G1CX83</accession>
<keyword evidence="3" id="KW-0547">Nucleotide-binding</keyword>
<keyword evidence="4" id="KW-0418">Kinase</keyword>
<organism evidence="7 8">
    <name type="scientific">Oryza meyeriana var. granulata</name>
    <dbReference type="NCBI Taxonomy" id="110450"/>
    <lineage>
        <taxon>Eukaryota</taxon>
        <taxon>Viridiplantae</taxon>
        <taxon>Streptophyta</taxon>
        <taxon>Embryophyta</taxon>
        <taxon>Tracheophyta</taxon>
        <taxon>Spermatophyta</taxon>
        <taxon>Magnoliopsida</taxon>
        <taxon>Liliopsida</taxon>
        <taxon>Poales</taxon>
        <taxon>Poaceae</taxon>
        <taxon>BOP clade</taxon>
        <taxon>Oryzoideae</taxon>
        <taxon>Oryzeae</taxon>
        <taxon>Oryzinae</taxon>
        <taxon>Oryza</taxon>
        <taxon>Oryza meyeriana</taxon>
    </lineage>
</organism>
<reference evidence="7 8" key="1">
    <citation type="submission" date="2019-11" db="EMBL/GenBank/DDBJ databases">
        <title>Whole genome sequence of Oryza granulata.</title>
        <authorList>
            <person name="Li W."/>
        </authorList>
    </citation>
    <scope>NUCLEOTIDE SEQUENCE [LARGE SCALE GENOMIC DNA]</scope>
    <source>
        <strain evidence="8">cv. Menghai</strain>
        <tissue evidence="7">Leaf</tissue>
    </source>
</reference>
<keyword evidence="5" id="KW-0067">ATP-binding</keyword>
<feature type="non-terminal residue" evidence="7">
    <location>
        <position position="1"/>
    </location>
</feature>
<dbReference type="Pfam" id="PF07714">
    <property type="entry name" value="PK_Tyr_Ser-Thr"/>
    <property type="match status" value="1"/>
</dbReference>